<dbReference type="Proteomes" id="UP001196413">
    <property type="component" value="Unassembled WGS sequence"/>
</dbReference>
<reference evidence="1" key="1">
    <citation type="submission" date="2021-06" db="EMBL/GenBank/DDBJ databases">
        <title>Parelaphostrongylus tenuis whole genome reference sequence.</title>
        <authorList>
            <person name="Garwood T.J."/>
            <person name="Larsen P.A."/>
            <person name="Fountain-Jones N.M."/>
            <person name="Garbe J.R."/>
            <person name="Macchietto M.G."/>
            <person name="Kania S.A."/>
            <person name="Gerhold R.W."/>
            <person name="Richards J.E."/>
            <person name="Wolf T.M."/>
        </authorList>
    </citation>
    <scope>NUCLEOTIDE SEQUENCE</scope>
    <source>
        <strain evidence="1">MNPRO001-30</strain>
        <tissue evidence="1">Meninges</tissue>
    </source>
</reference>
<organism evidence="1 2">
    <name type="scientific">Parelaphostrongylus tenuis</name>
    <name type="common">Meningeal worm</name>
    <dbReference type="NCBI Taxonomy" id="148309"/>
    <lineage>
        <taxon>Eukaryota</taxon>
        <taxon>Metazoa</taxon>
        <taxon>Ecdysozoa</taxon>
        <taxon>Nematoda</taxon>
        <taxon>Chromadorea</taxon>
        <taxon>Rhabditida</taxon>
        <taxon>Rhabditina</taxon>
        <taxon>Rhabditomorpha</taxon>
        <taxon>Strongyloidea</taxon>
        <taxon>Metastrongylidae</taxon>
        <taxon>Parelaphostrongylus</taxon>
    </lineage>
</organism>
<evidence type="ECO:0000313" key="1">
    <source>
        <dbReference type="EMBL" id="KAJ1347169.1"/>
    </source>
</evidence>
<dbReference type="EMBL" id="JAHQIW010000281">
    <property type="protein sequence ID" value="KAJ1347169.1"/>
    <property type="molecule type" value="Genomic_DNA"/>
</dbReference>
<proteinExistence type="predicted"/>
<evidence type="ECO:0000313" key="2">
    <source>
        <dbReference type="Proteomes" id="UP001196413"/>
    </source>
</evidence>
<name>A0AAD5QF40_PARTN</name>
<dbReference type="AlphaFoldDB" id="A0AAD5QF40"/>
<comment type="caution">
    <text evidence="1">The sequence shown here is derived from an EMBL/GenBank/DDBJ whole genome shotgun (WGS) entry which is preliminary data.</text>
</comment>
<sequence>MCGCMPIQVEMLMCASTFMDAGLSSGSADIEKIVVRIRHPFYASFPVPPYHHASVVRRSSRLNALRLHATKRICTADVAFTFMLFHSCIFAHNGALLSPLSFTSTTNGDLCPKVVAWTYGFWNFDLVGVRAFCYS</sequence>
<protein>
    <submittedName>
        <fullName evidence="1">Uncharacterized protein</fullName>
    </submittedName>
</protein>
<keyword evidence="2" id="KW-1185">Reference proteome</keyword>
<gene>
    <name evidence="1" type="ORF">KIN20_002162</name>
</gene>
<accession>A0AAD5QF40</accession>